<dbReference type="InterPro" id="IPR048685">
    <property type="entry name" value="COG3_C"/>
</dbReference>
<evidence type="ECO:0000313" key="13">
    <source>
        <dbReference type="Proteomes" id="UP001338582"/>
    </source>
</evidence>
<dbReference type="GO" id="GO:0006891">
    <property type="term" value="P:intra-Golgi vesicle-mediated transport"/>
    <property type="evidence" value="ECO:0007669"/>
    <property type="project" value="TreeGrafter"/>
</dbReference>
<comment type="similarity">
    <text evidence="2">Belongs to the COG3 family.</text>
</comment>
<dbReference type="Proteomes" id="UP001338582">
    <property type="component" value="Chromosome 2"/>
</dbReference>
<proteinExistence type="inferred from homology"/>
<keyword evidence="4" id="KW-0813">Transport</keyword>
<accession>A0AAX4H5Z4</accession>
<dbReference type="PANTHER" id="PTHR13302:SF8">
    <property type="entry name" value="CONSERVED OLIGOMERIC GOLGI COMPLEX SUBUNIT 3"/>
    <property type="match status" value="1"/>
</dbReference>
<keyword evidence="7" id="KW-0472">Membrane</keyword>
<feature type="domain" description="Conserved oligomeric Golgi complex subunit 3 C-terminal" evidence="11">
    <location>
        <begin position="293"/>
        <end position="618"/>
    </location>
</feature>
<evidence type="ECO:0000256" key="8">
    <source>
        <dbReference type="ARBA" id="ARBA00031339"/>
    </source>
</evidence>
<dbReference type="GO" id="GO:0005801">
    <property type="term" value="C:cis-Golgi network"/>
    <property type="evidence" value="ECO:0007669"/>
    <property type="project" value="InterPro"/>
</dbReference>
<feature type="compositionally biased region" description="Polar residues" evidence="9">
    <location>
        <begin position="823"/>
        <end position="833"/>
    </location>
</feature>
<dbReference type="RefSeq" id="XP_062876379.1">
    <property type="nucleotide sequence ID" value="XM_063020309.1"/>
</dbReference>
<keyword evidence="6" id="KW-0333">Golgi apparatus</keyword>
<dbReference type="InterPro" id="IPR007265">
    <property type="entry name" value="COG_su3"/>
</dbReference>
<organism evidence="12 13">
    <name type="scientific">Australozyma saopauloensis</name>
    <dbReference type="NCBI Taxonomy" id="291208"/>
    <lineage>
        <taxon>Eukaryota</taxon>
        <taxon>Fungi</taxon>
        <taxon>Dikarya</taxon>
        <taxon>Ascomycota</taxon>
        <taxon>Saccharomycotina</taxon>
        <taxon>Pichiomycetes</taxon>
        <taxon>Metschnikowiaceae</taxon>
        <taxon>Australozyma</taxon>
    </lineage>
</organism>
<evidence type="ECO:0000256" key="1">
    <source>
        <dbReference type="ARBA" id="ARBA00004395"/>
    </source>
</evidence>
<dbReference type="InterPro" id="IPR048320">
    <property type="entry name" value="COG3_N"/>
</dbReference>
<comment type="subcellular location">
    <subcellularLocation>
        <location evidence="1">Golgi apparatus membrane</location>
        <topology evidence="1">Peripheral membrane protein</topology>
    </subcellularLocation>
</comment>
<evidence type="ECO:0000256" key="3">
    <source>
        <dbReference type="ARBA" id="ARBA00020976"/>
    </source>
</evidence>
<name>A0AAX4H5Z4_9ASCO</name>
<evidence type="ECO:0000313" key="12">
    <source>
        <dbReference type="EMBL" id="WPK23995.1"/>
    </source>
</evidence>
<dbReference type="GeneID" id="88172315"/>
<evidence type="ECO:0000256" key="2">
    <source>
        <dbReference type="ARBA" id="ARBA00009936"/>
    </source>
</evidence>
<dbReference type="GO" id="GO:0000139">
    <property type="term" value="C:Golgi membrane"/>
    <property type="evidence" value="ECO:0007669"/>
    <property type="project" value="UniProtKB-SubCell"/>
</dbReference>
<protein>
    <recommendedName>
        <fullName evidence="3">Conserved oligomeric Golgi complex subunit 3</fullName>
    </recommendedName>
    <alternativeName>
        <fullName evidence="8">Component of oligomeric Golgi complex 3</fullName>
    </alternativeName>
</protein>
<dbReference type="GO" id="GO:0017119">
    <property type="term" value="C:Golgi transport complex"/>
    <property type="evidence" value="ECO:0007669"/>
    <property type="project" value="TreeGrafter"/>
</dbReference>
<reference evidence="12 13" key="1">
    <citation type="submission" date="2023-10" db="EMBL/GenBank/DDBJ databases">
        <title>Draft Genome Sequence of Candida saopaulonensis from a very Premature Infant with Sepsis.</title>
        <authorList>
            <person name="Ning Y."/>
            <person name="Dai R."/>
            <person name="Xiao M."/>
            <person name="Xu Y."/>
            <person name="Yan Q."/>
            <person name="Zhang L."/>
        </authorList>
    </citation>
    <scope>NUCLEOTIDE SEQUENCE [LARGE SCALE GENOMIC DNA]</scope>
    <source>
        <strain evidence="12 13">19XY460</strain>
    </source>
</reference>
<dbReference type="GO" id="GO:0007030">
    <property type="term" value="P:Golgi organization"/>
    <property type="evidence" value="ECO:0007669"/>
    <property type="project" value="TreeGrafter"/>
</dbReference>
<evidence type="ECO:0000256" key="5">
    <source>
        <dbReference type="ARBA" id="ARBA00022927"/>
    </source>
</evidence>
<dbReference type="PANTHER" id="PTHR13302">
    <property type="entry name" value="CONSERVED OLIGOMERIC GOLGI COMPLEX COMPONENT 3"/>
    <property type="match status" value="1"/>
</dbReference>
<gene>
    <name evidence="12" type="ORF">PUMCH_001249</name>
</gene>
<evidence type="ECO:0000256" key="4">
    <source>
        <dbReference type="ARBA" id="ARBA00022448"/>
    </source>
</evidence>
<evidence type="ECO:0000259" key="10">
    <source>
        <dbReference type="Pfam" id="PF04136"/>
    </source>
</evidence>
<dbReference type="Pfam" id="PF04136">
    <property type="entry name" value="COG3_N"/>
    <property type="match status" value="1"/>
</dbReference>
<feature type="region of interest" description="Disordered" evidence="9">
    <location>
        <begin position="809"/>
        <end position="833"/>
    </location>
</feature>
<dbReference type="Pfam" id="PF20671">
    <property type="entry name" value="COG3_C"/>
    <property type="match status" value="1"/>
</dbReference>
<keyword evidence="13" id="KW-1185">Reference proteome</keyword>
<dbReference type="AlphaFoldDB" id="A0AAX4H5Z4"/>
<evidence type="ECO:0000256" key="7">
    <source>
        <dbReference type="ARBA" id="ARBA00023136"/>
    </source>
</evidence>
<dbReference type="KEGG" id="asau:88172315"/>
<evidence type="ECO:0000256" key="9">
    <source>
        <dbReference type="SAM" id="MobiDB-lite"/>
    </source>
</evidence>
<evidence type="ECO:0000259" key="11">
    <source>
        <dbReference type="Pfam" id="PF20671"/>
    </source>
</evidence>
<feature type="domain" description="Conserved oligomeric Golgi complex subunit 3 N-terminal" evidence="10">
    <location>
        <begin position="130"/>
        <end position="270"/>
    </location>
</feature>
<evidence type="ECO:0000256" key="6">
    <source>
        <dbReference type="ARBA" id="ARBA00023034"/>
    </source>
</evidence>
<dbReference type="EMBL" id="CP138895">
    <property type="protein sequence ID" value="WPK23995.1"/>
    <property type="molecule type" value="Genomic_DNA"/>
</dbReference>
<dbReference type="GO" id="GO:0032258">
    <property type="term" value="P:cytoplasm to vacuole targeting by the Cvt pathway"/>
    <property type="evidence" value="ECO:0007669"/>
    <property type="project" value="TreeGrafter"/>
</dbReference>
<keyword evidence="5" id="KW-0653">Protein transport</keyword>
<dbReference type="GO" id="GO:0006914">
    <property type="term" value="P:autophagy"/>
    <property type="evidence" value="ECO:0007669"/>
    <property type="project" value="TreeGrafter"/>
</dbReference>
<sequence length="833" mass="95313">MGRARSKSVVQSIASDVATYSKDNLRLVNESTEARDVHNPVLSEQAQTFSSLRNRPRGYSVSDVALFDSTARIEVNGPQEIPLYPFSAKEEENLLQSYLSSINYNSVLDSQYIDDINKLADDSILAFCSECDANVSYMQSLLNEGTAVIDKLSALTSHYDTVMKETDDFSYHSSQLLDQQRLLEQKTTEMNQVILIFEPLDNISATLVSSGNNIIHNGRISTILSQVQDYLDFLAQHDTYKDSESYAMRYRQCMTRGLTLVMNYLVDVFRSKLADVSSRLNSKTPPSALNLDIMMYSEFNNDLERQSENTRVPELVNLIIERCSAHDEYLGLLSDVFQLYFKVRLMLINAQQQMLPQKDDTLSTVKHCKRLTSAYKRLVEKEFALFCKYFPLKSSPPLVQRHINDQLYSFLRQILDPFYDDMRNRILREVSITELCQLTNLLSSYYEFDEQTSMISGSNDSPIEYGELFENIMSDTQSRLIFRIQNFIDNKLLKYSTKPEDLQLANRKNSSEAEARHILKQEFEDNLFPELYYPVGIALSILSQLYELVSPLVFDDMAHYIVHSCIIMLKGGALKLAITHLGAIEARLYYLKNLLMLNNQLDNFEIQYVRTETSLDFTSGLLELLGILRQGSLYVNLNTKGGFLELVKKSAPRVINNMMDAKTEIEMELTNTVNEIVTECTNMICSPILANDLREPQAKCVELRDNILTKVPQLHKLILLFVNEPEIVAFLLQQLSTLMQRAFDTFYKKLEDELAGLTKAEELNEIMEPEVFLNFFSETISSLQEKAEDAIDFDERLLDDLHLREDSSKTMTDSAEIPVRETQLVSPSTIPAP</sequence>